<accession>A0A261Y0F1</accession>
<dbReference type="Proteomes" id="UP000242875">
    <property type="component" value="Unassembled WGS sequence"/>
</dbReference>
<keyword evidence="5" id="KW-1185">Reference proteome</keyword>
<reference evidence="4 5" key="1">
    <citation type="journal article" date="2017" name="Mycologia">
        <title>Bifiguratus adelaidae, gen. et sp. nov., a new member of Mucoromycotina in endophytic and soil-dwelling habitats.</title>
        <authorList>
            <person name="Torres-Cruz T.J."/>
            <person name="Billingsley Tobias T.L."/>
            <person name="Almatruk M."/>
            <person name="Hesse C."/>
            <person name="Kuske C.R."/>
            <person name="Desiro A."/>
            <person name="Benucci G.M."/>
            <person name="Bonito G."/>
            <person name="Stajich J.E."/>
            <person name="Dunlap C."/>
            <person name="Arnold A.E."/>
            <person name="Porras-Alfaro A."/>
        </authorList>
    </citation>
    <scope>NUCLEOTIDE SEQUENCE [LARGE SCALE GENOMIC DNA]</scope>
    <source>
        <strain evidence="4 5">AZ0501</strain>
    </source>
</reference>
<feature type="region of interest" description="Disordered" evidence="2">
    <location>
        <begin position="608"/>
        <end position="736"/>
    </location>
</feature>
<feature type="compositionally biased region" description="Low complexity" evidence="2">
    <location>
        <begin position="504"/>
        <end position="515"/>
    </location>
</feature>
<sequence>MEEAQQKLDVLLSTSPFTEETVRRESLKNRLCERSLRSVCWKICFHYFPSLDTSTWITTLQRERQKYTQLASQYTNTTISGTTSASDSVGSLNEADLKSNNPLALNEDNPWHQYFSDSEIRKVIQQDVDRTFPDIDYYRDAQVRQKMTNILFVYCKLNPEVSYRQGMHELLAPILKVVDGDAIREQASGNAMDQQGKLLQSLLSAAYVEHDTFSLFSAIMKNGKSWFEFNDEVVGRSKKPIKKPTEFDDFVILNKPTPPAEAARLNPIVMKLHQIHHNLVRRIDPQLYTHLEKLRIEPQLYGIRWIRLLFGREFSMQHLLILWDGLFAEDSTLKLVDYIFIAMLLKIREEILQSDYSECLILLMRYPAATKPHLFIEQAIYLREHPTMEGGVQISRQNDALAGRPPKPITPSQNVSRHDRPRPMSDSAYPSEANRPVSPLLTAEGMVKNFAQDVMKNPQFREFNLTLAGVMGEVKKNVNYIGENILGNPNPPRIRQASSPSDFTSSNATSRTTNSIPSTQPLPKPVVKQRLSPQSPPSPVRNNTSTHRRDLASLIDQCVSIIEQQIFHVKEEQRTDEAKLAQALVGLKHARDVLKSDQVEFNPTIMSDHNLSPVTTPLSSSKKTQPAMSTFAQRSPLPNASDATSKNSTQPANVHTATVPTVTSSQSTPPSKSVNVTDILSDLSLDHEPKGTQRRALSPKADVARRPKGPSRIERRSPTTESGHDPLDAAGAEKRRVYRLRTPPSCYLVPDFITPEQEADLLHHVYAESQWVHLKHRRQLRKETTLHKLTNTFGRLSNWGGTPSKTGTMVTRPLPPFLVDLIPRMQALGLFLDAPPNHVLVNEYTMHGIMPHQDGPIYHPLVATVSLGAPTLLEFTRHGEREVDFVVVIPPRSLFVQKNECYREWLHGIGDGAWTDRLEEVRDKAVNPVHVPKDKETSVRVSLTYRRVQKSVSSKIFPLMSR</sequence>
<feature type="domain" description="Rab-GAP TBC" evidence="3">
    <location>
        <begin position="31"/>
        <end position="330"/>
    </location>
</feature>
<dbReference type="GO" id="GO:0005096">
    <property type="term" value="F:GTPase activator activity"/>
    <property type="evidence" value="ECO:0007669"/>
    <property type="project" value="UniProtKB-KW"/>
</dbReference>
<dbReference type="FunFam" id="1.10.8.270:FF:000031">
    <property type="entry name" value="TBC1 domain family member 5"/>
    <property type="match status" value="1"/>
</dbReference>
<dbReference type="InterPro" id="IPR035969">
    <property type="entry name" value="Rab-GAP_TBC_sf"/>
</dbReference>
<protein>
    <recommendedName>
        <fullName evidence="3">Rab-GAP TBC domain-containing protein</fullName>
    </recommendedName>
</protein>
<evidence type="ECO:0000256" key="2">
    <source>
        <dbReference type="SAM" id="MobiDB-lite"/>
    </source>
</evidence>
<feature type="compositionally biased region" description="Basic and acidic residues" evidence="2">
    <location>
        <begin position="711"/>
        <end position="735"/>
    </location>
</feature>
<dbReference type="Pfam" id="PF00566">
    <property type="entry name" value="RabGAP-TBC"/>
    <property type="match status" value="2"/>
</dbReference>
<proteinExistence type="predicted"/>
<dbReference type="SMART" id="SM00164">
    <property type="entry name" value="TBC"/>
    <property type="match status" value="1"/>
</dbReference>
<dbReference type="InterPro" id="IPR000195">
    <property type="entry name" value="Rab-GAP-TBC_dom"/>
</dbReference>
<dbReference type="PANTHER" id="PTHR22957">
    <property type="entry name" value="TBC1 DOMAIN FAMILY MEMBER GTPASE-ACTIVATING PROTEIN"/>
    <property type="match status" value="1"/>
</dbReference>
<dbReference type="AlphaFoldDB" id="A0A261Y0F1"/>
<dbReference type="EMBL" id="MVBO01000053">
    <property type="protein sequence ID" value="OZJ04100.1"/>
    <property type="molecule type" value="Genomic_DNA"/>
</dbReference>
<name>A0A261Y0F1_9FUNG</name>
<dbReference type="InterPro" id="IPR027450">
    <property type="entry name" value="AlkB-like"/>
</dbReference>
<dbReference type="InterPro" id="IPR037151">
    <property type="entry name" value="AlkB-like_sf"/>
</dbReference>
<feature type="region of interest" description="Disordered" evidence="2">
    <location>
        <begin position="485"/>
        <end position="546"/>
    </location>
</feature>
<dbReference type="PROSITE" id="PS50086">
    <property type="entry name" value="TBC_RABGAP"/>
    <property type="match status" value="1"/>
</dbReference>
<evidence type="ECO:0000313" key="5">
    <source>
        <dbReference type="Proteomes" id="UP000242875"/>
    </source>
</evidence>
<gene>
    <name evidence="4" type="ORF">BZG36_02856</name>
</gene>
<comment type="caution">
    <text evidence="4">The sequence shown here is derived from an EMBL/GenBank/DDBJ whole genome shotgun (WGS) entry which is preliminary data.</text>
</comment>
<feature type="compositionally biased region" description="Polar residues" evidence="2">
    <location>
        <begin position="608"/>
        <end position="655"/>
    </location>
</feature>
<dbReference type="SUPFAM" id="SSF51197">
    <property type="entry name" value="Clavaminate synthase-like"/>
    <property type="match status" value="1"/>
</dbReference>
<feature type="compositionally biased region" description="Low complexity" evidence="2">
    <location>
        <begin position="656"/>
        <end position="674"/>
    </location>
</feature>
<organism evidence="4 5">
    <name type="scientific">Bifiguratus adelaidae</name>
    <dbReference type="NCBI Taxonomy" id="1938954"/>
    <lineage>
        <taxon>Eukaryota</taxon>
        <taxon>Fungi</taxon>
        <taxon>Fungi incertae sedis</taxon>
        <taxon>Mucoromycota</taxon>
        <taxon>Mucoromycotina</taxon>
        <taxon>Endogonomycetes</taxon>
        <taxon>Endogonales</taxon>
        <taxon>Endogonales incertae sedis</taxon>
        <taxon>Bifiguratus</taxon>
    </lineage>
</organism>
<dbReference type="FunFam" id="1.10.472.80:FF:000038">
    <property type="entry name" value="TBC1 domain family member 5"/>
    <property type="match status" value="1"/>
</dbReference>
<dbReference type="Gene3D" id="2.60.120.590">
    <property type="entry name" value="Alpha-ketoglutarate-dependent dioxygenase AlkB-like"/>
    <property type="match status" value="1"/>
</dbReference>
<evidence type="ECO:0000259" key="3">
    <source>
        <dbReference type="PROSITE" id="PS50086"/>
    </source>
</evidence>
<evidence type="ECO:0000313" key="4">
    <source>
        <dbReference type="EMBL" id="OZJ04100.1"/>
    </source>
</evidence>
<dbReference type="OrthoDB" id="27140at2759"/>
<keyword evidence="1" id="KW-0343">GTPase activation</keyword>
<dbReference type="Gene3D" id="1.10.8.270">
    <property type="entry name" value="putative rabgap domain of human tbc1 domain family member 14 like domains"/>
    <property type="match status" value="1"/>
</dbReference>
<dbReference type="Gene3D" id="1.10.472.80">
    <property type="entry name" value="Ypt/Rab-GAP domain of gyp1p, domain 3"/>
    <property type="match status" value="1"/>
</dbReference>
<evidence type="ECO:0000256" key="1">
    <source>
        <dbReference type="ARBA" id="ARBA00022468"/>
    </source>
</evidence>
<dbReference type="PANTHER" id="PTHR22957:SF337">
    <property type="entry name" value="TBC1 DOMAIN FAMILY MEMBER 5"/>
    <property type="match status" value="1"/>
</dbReference>
<dbReference type="SUPFAM" id="SSF47923">
    <property type="entry name" value="Ypt/Rab-GAP domain of gyp1p"/>
    <property type="match status" value="2"/>
</dbReference>
<feature type="region of interest" description="Disordered" evidence="2">
    <location>
        <begin position="399"/>
        <end position="436"/>
    </location>
</feature>
<dbReference type="Pfam" id="PF13532">
    <property type="entry name" value="2OG-FeII_Oxy_2"/>
    <property type="match status" value="1"/>
</dbReference>